<dbReference type="OrthoDB" id="371463at2759"/>
<dbReference type="Pfam" id="PF01217">
    <property type="entry name" value="Clat_adaptor_s"/>
    <property type="match status" value="1"/>
</dbReference>
<evidence type="ECO:0000256" key="2">
    <source>
        <dbReference type="ARBA" id="ARBA00006972"/>
    </source>
</evidence>
<dbReference type="InterPro" id="IPR016635">
    <property type="entry name" value="AP_complex_ssu"/>
</dbReference>
<evidence type="ECO:0000313" key="9">
    <source>
        <dbReference type="Proteomes" id="UP000002899"/>
    </source>
</evidence>
<name>A0A0K3APB3_BABMR</name>
<keyword evidence="4 6" id="KW-0653">Protein transport</keyword>
<dbReference type="InterPro" id="IPR022775">
    <property type="entry name" value="AP_mu_sigma_su"/>
</dbReference>
<dbReference type="GeneID" id="24425383"/>
<gene>
    <name evidence="8" type="ORF">BMR1_03g03685</name>
</gene>
<evidence type="ECO:0000256" key="6">
    <source>
        <dbReference type="PIRNR" id="PIRNR015588"/>
    </source>
</evidence>
<dbReference type="FunFam" id="3.30.450.60:FF:000010">
    <property type="entry name" value="AP complex subunit sigma"/>
    <property type="match status" value="1"/>
</dbReference>
<dbReference type="GO" id="GO:0006886">
    <property type="term" value="P:intracellular protein transport"/>
    <property type="evidence" value="ECO:0007669"/>
    <property type="project" value="UniProtKB-UniRule"/>
</dbReference>
<dbReference type="PIRSF" id="PIRSF015588">
    <property type="entry name" value="AP_complex_sigma"/>
    <property type="match status" value="1"/>
</dbReference>
<dbReference type="Proteomes" id="UP000002899">
    <property type="component" value="Chromosome III"/>
</dbReference>
<comment type="similarity">
    <text evidence="2 6">Belongs to the adaptor complexes small subunit family.</text>
</comment>
<reference evidence="8 9" key="1">
    <citation type="journal article" date="2012" name="Nucleic Acids Res.">
        <title>Sequencing of the smallest Apicomplexan genome from the human pathogen Babesia microti.</title>
        <authorList>
            <person name="Cornillot E."/>
            <person name="Hadj-Kaddour K."/>
            <person name="Dassouli A."/>
            <person name="Noel B."/>
            <person name="Ranwez V."/>
            <person name="Vacherie B."/>
            <person name="Augagneur Y."/>
            <person name="Bres V."/>
            <person name="Duclos A."/>
            <person name="Randazzo S."/>
            <person name="Carcy B."/>
            <person name="Debierre-Grockiego F."/>
            <person name="Delbecq S."/>
            <person name="Moubri-Menage K."/>
            <person name="Shams-Eldin H."/>
            <person name="Usmani-Brown S."/>
            <person name="Bringaud F."/>
            <person name="Wincker P."/>
            <person name="Vivares C.P."/>
            <person name="Schwarz R.T."/>
            <person name="Schetters T.P."/>
            <person name="Krause P.J."/>
            <person name="Gorenflot A."/>
            <person name="Berry V."/>
            <person name="Barbe V."/>
            <person name="Ben Mamoun C."/>
        </authorList>
    </citation>
    <scope>NUCLEOTIDE SEQUENCE [LARGE SCALE GENOMIC DNA]</scope>
    <source>
        <strain evidence="8 9">RI</strain>
    </source>
</reference>
<dbReference type="OMA" id="GHVVETN"/>
<dbReference type="Gene3D" id="3.30.450.60">
    <property type="match status" value="1"/>
</dbReference>
<evidence type="ECO:0000256" key="1">
    <source>
        <dbReference type="ARBA" id="ARBA00004308"/>
    </source>
</evidence>
<dbReference type="AlphaFoldDB" id="A0A0K3APB3"/>
<dbReference type="KEGG" id="bmic:BMR1_03g03685"/>
<accession>A0A0K3APB3</accession>
<dbReference type="GO" id="GO:0005737">
    <property type="term" value="C:cytoplasm"/>
    <property type="evidence" value="ECO:0007669"/>
    <property type="project" value="UniProtKB-ARBA"/>
</dbReference>
<keyword evidence="9" id="KW-1185">Reference proteome</keyword>
<dbReference type="InterPro" id="IPR011012">
    <property type="entry name" value="Longin-like_dom_sf"/>
</dbReference>
<organism evidence="8 9">
    <name type="scientific">Babesia microti (strain RI)</name>
    <dbReference type="NCBI Taxonomy" id="1133968"/>
    <lineage>
        <taxon>Eukaryota</taxon>
        <taxon>Sar</taxon>
        <taxon>Alveolata</taxon>
        <taxon>Apicomplexa</taxon>
        <taxon>Aconoidasida</taxon>
        <taxon>Piroplasmida</taxon>
        <taxon>Babesiidae</taxon>
        <taxon>Babesia</taxon>
    </lineage>
</organism>
<evidence type="ECO:0000259" key="7">
    <source>
        <dbReference type="Pfam" id="PF01217"/>
    </source>
</evidence>
<keyword evidence="3 6" id="KW-0813">Transport</keyword>
<protein>
    <recommendedName>
        <fullName evidence="6">AP complex subunit sigma</fullName>
    </recommendedName>
</protein>
<sequence>MIEFILMINKQGHTRMSQYYIKIPLKDRVTLEYELIRICLKRSDDQCSFFYLREHKIIYRRYASLYLIVGSTEDSNELGLYEFIHNIVEIFDKYFKSVCELDIMFNLEKVHFILNEMIIDGRIIGTNKTNVLYPLHLLDKVNKGQT</sequence>
<reference evidence="8 9" key="2">
    <citation type="journal article" date="2013" name="PLoS ONE">
        <title>Whole genome mapping and re-organization of the nuclear and mitochondrial genomes of Babesia microti isolates.</title>
        <authorList>
            <person name="Cornillot E."/>
            <person name="Dassouli A."/>
            <person name="Garg A."/>
            <person name="Pachikara N."/>
            <person name="Randazzo S."/>
            <person name="Depoix D."/>
            <person name="Carcy B."/>
            <person name="Delbecq S."/>
            <person name="Frutos R."/>
            <person name="Silva J.C."/>
            <person name="Sutton R."/>
            <person name="Krause P.J."/>
            <person name="Mamoun C.B."/>
        </authorList>
    </citation>
    <scope>NUCLEOTIDE SEQUENCE [LARGE SCALE GENOMIC DNA]</scope>
    <source>
        <strain evidence="8 9">RI</strain>
    </source>
</reference>
<evidence type="ECO:0000256" key="3">
    <source>
        <dbReference type="ARBA" id="ARBA00022448"/>
    </source>
</evidence>
<reference evidence="8 9" key="3">
    <citation type="journal article" date="2016" name="Sci. Rep.">
        <title>Genome-wide diversity and gene expression profiling of Babesia microti isolates identify polymorphic genes that mediate host-pathogen interactions.</title>
        <authorList>
            <person name="Silva J.C."/>
            <person name="Cornillot E."/>
            <person name="McCracken C."/>
            <person name="Usmani-Brown S."/>
            <person name="Dwivedi A."/>
            <person name="Ifeonu O.O."/>
            <person name="Crabtree J."/>
            <person name="Gotia H.T."/>
            <person name="Virji A.Z."/>
            <person name="Reynes C."/>
            <person name="Colinge J."/>
            <person name="Kumar V."/>
            <person name="Lawres L."/>
            <person name="Pazzi J.E."/>
            <person name="Pablo J.V."/>
            <person name="Hung C."/>
            <person name="Brancato J."/>
            <person name="Kumari P."/>
            <person name="Orvis J."/>
            <person name="Tretina K."/>
            <person name="Chibucos M."/>
            <person name="Ott S."/>
            <person name="Sadzewicz L."/>
            <person name="Sengamalay N."/>
            <person name="Shetty A.C."/>
            <person name="Su Q."/>
            <person name="Tallon L."/>
            <person name="Fraser C.M."/>
            <person name="Frutos R."/>
            <person name="Molina D.M."/>
            <person name="Krause P.J."/>
            <person name="Ben Mamoun C."/>
        </authorList>
    </citation>
    <scope>NUCLEOTIDE SEQUENCE [LARGE SCALE GENOMIC DNA]</scope>
    <source>
        <strain evidence="8 9">RI</strain>
    </source>
</reference>
<dbReference type="PANTHER" id="PTHR11753">
    <property type="entry name" value="ADAPTOR COMPLEXES SMALL SUBUNIT FAMILY"/>
    <property type="match status" value="1"/>
</dbReference>
<evidence type="ECO:0000256" key="4">
    <source>
        <dbReference type="ARBA" id="ARBA00022927"/>
    </source>
</evidence>
<dbReference type="RefSeq" id="XP_012649348.1">
    <property type="nucleotide sequence ID" value="XM_012793894.1"/>
</dbReference>
<evidence type="ECO:0000313" key="8">
    <source>
        <dbReference type="EMBL" id="CTQ41337.1"/>
    </source>
</evidence>
<proteinExistence type="inferred from homology"/>
<dbReference type="GO" id="GO:0012505">
    <property type="term" value="C:endomembrane system"/>
    <property type="evidence" value="ECO:0007669"/>
    <property type="project" value="UniProtKB-SubCell"/>
</dbReference>
<dbReference type="SUPFAM" id="SSF64356">
    <property type="entry name" value="SNARE-like"/>
    <property type="match status" value="1"/>
</dbReference>
<comment type="subcellular location">
    <subcellularLocation>
        <location evidence="1">Endomembrane system</location>
    </subcellularLocation>
</comment>
<dbReference type="EMBL" id="LN871598">
    <property type="protein sequence ID" value="CTQ41337.1"/>
    <property type="molecule type" value="Genomic_DNA"/>
</dbReference>
<feature type="domain" description="AP complex mu/sigma subunit" evidence="7">
    <location>
        <begin position="1"/>
        <end position="141"/>
    </location>
</feature>
<keyword evidence="5 6" id="KW-0472">Membrane</keyword>
<dbReference type="VEuPathDB" id="PiroplasmaDB:BMR1_03g03685"/>
<evidence type="ECO:0000256" key="5">
    <source>
        <dbReference type="ARBA" id="ARBA00023136"/>
    </source>
</evidence>